<dbReference type="RefSeq" id="WP_354510114.1">
    <property type="nucleotide sequence ID" value="NZ_JBEPMO010000016.1"/>
</dbReference>
<organism evidence="2 3">
    <name type="scientific">Moheibacter stercoris</name>
    <dbReference type="NCBI Taxonomy" id="1628251"/>
    <lineage>
        <taxon>Bacteria</taxon>
        <taxon>Pseudomonadati</taxon>
        <taxon>Bacteroidota</taxon>
        <taxon>Flavobacteriia</taxon>
        <taxon>Flavobacteriales</taxon>
        <taxon>Weeksellaceae</taxon>
        <taxon>Moheibacter</taxon>
    </lineage>
</organism>
<gene>
    <name evidence="2" type="ORF">ABID46_002262</name>
</gene>
<sequence length="471" mass="55302">MPTTQDILQFHFSPTTFQQSAQKIIPITLASLNDHRIDKLQKITEEVGANSFSFSGENLIPQVFRKFKNSINNNNISFERRELRTLTYSLNYSEQNLLPIFSNEYELKHALTLLDLNWRDSFLVGLIDCYLRSWETKFQKSLVQLEQFIANKLENYSGNRSTLISFKNNKRYFNSKNGDLILGDTIAKLNIPIQEATRILGVPESWFDYPYFSKVIVTYYERNKNRISNEIDNLNEVLLTHNSSTTNKRLISKIIIQANQPQFVTIQDQIKKIAFTQIGDPSTVSNWTAFENATEIERSEIIEARNILNEWITQQFINVFFNVCINDERRKKFWLRFASKISSFKVYGPLHTKNMLKRDERIAEYVDARFETVTSKKDVSAFILYIGDYMLIEFSNEGYAFYAYKINSPYKPSLSYQLNSVDDLRNASMPMAIQSDNYYDYFNDEGRLTHRDGNQIWETRFNSWMNKKIFG</sequence>
<feature type="domain" description="Zorya protein ZorC EH" evidence="1">
    <location>
        <begin position="230"/>
        <end position="464"/>
    </location>
</feature>
<dbReference type="Proteomes" id="UP001549146">
    <property type="component" value="Unassembled WGS sequence"/>
</dbReference>
<name>A0ABV2LVT7_9FLAO</name>
<protein>
    <recommendedName>
        <fullName evidence="1">Zorya protein ZorC EH domain-containing protein</fullName>
    </recommendedName>
</protein>
<evidence type="ECO:0000313" key="3">
    <source>
        <dbReference type="Proteomes" id="UP001549146"/>
    </source>
</evidence>
<evidence type="ECO:0000313" key="2">
    <source>
        <dbReference type="EMBL" id="MET3732672.1"/>
    </source>
</evidence>
<dbReference type="EMBL" id="JBEPMO010000016">
    <property type="protein sequence ID" value="MET3732672.1"/>
    <property type="molecule type" value="Genomic_DNA"/>
</dbReference>
<accession>A0ABV2LVT7</accession>
<dbReference type="InterPro" id="IPR028943">
    <property type="entry name" value="ZorC_EH_Signature_dom"/>
</dbReference>
<evidence type="ECO:0000259" key="1">
    <source>
        <dbReference type="Pfam" id="PF15611"/>
    </source>
</evidence>
<proteinExistence type="predicted"/>
<reference evidence="2 3" key="1">
    <citation type="submission" date="2024-06" db="EMBL/GenBank/DDBJ databases">
        <title>Genomic Encyclopedia of Type Strains, Phase IV (KMG-IV): sequencing the most valuable type-strain genomes for metagenomic binning, comparative biology and taxonomic classification.</title>
        <authorList>
            <person name="Goeker M."/>
        </authorList>
    </citation>
    <scope>NUCLEOTIDE SEQUENCE [LARGE SCALE GENOMIC DNA]</scope>
    <source>
        <strain evidence="2 3">DSM 29388</strain>
    </source>
</reference>
<keyword evidence="3" id="KW-1185">Reference proteome</keyword>
<dbReference type="Pfam" id="PF15611">
    <property type="entry name" value="EH_Signature"/>
    <property type="match status" value="1"/>
</dbReference>
<comment type="caution">
    <text evidence="2">The sequence shown here is derived from an EMBL/GenBank/DDBJ whole genome shotgun (WGS) entry which is preliminary data.</text>
</comment>